<dbReference type="PANTHER" id="PTHR11496">
    <property type="entry name" value="ALCOHOL DEHYDROGENASE"/>
    <property type="match status" value="1"/>
</dbReference>
<dbReference type="Gene3D" id="3.40.50.1970">
    <property type="match status" value="1"/>
</dbReference>
<dbReference type="Proteomes" id="UP000223759">
    <property type="component" value="Unassembled WGS sequence"/>
</dbReference>
<dbReference type="Pfam" id="PF00465">
    <property type="entry name" value="Fe-ADH"/>
    <property type="match status" value="1"/>
</dbReference>
<keyword evidence="1" id="KW-0560">Oxidoreductase</keyword>
<feature type="domain" description="Fe-containing alcohol dehydrogenase-like C-terminal" evidence="3">
    <location>
        <begin position="189"/>
        <end position="291"/>
    </location>
</feature>
<dbReference type="InterPro" id="IPR001670">
    <property type="entry name" value="ADH_Fe/GldA"/>
</dbReference>
<dbReference type="InterPro" id="IPR056798">
    <property type="entry name" value="ADH_Fe_C"/>
</dbReference>
<feature type="domain" description="Alcohol dehydrogenase iron-type/glycerol dehydrogenase GldA" evidence="2">
    <location>
        <begin position="10"/>
        <end position="175"/>
    </location>
</feature>
<protein>
    <submittedName>
        <fullName evidence="4">3-deoxy-alpha-D-manno-octulosonate 8-oxidase</fullName>
    </submittedName>
</protein>
<dbReference type="AlphaFoldDB" id="A0A1R3VMZ7"/>
<dbReference type="CDD" id="cd08184">
    <property type="entry name" value="Fe-ADH_KdnB-like"/>
    <property type="match status" value="1"/>
</dbReference>
<dbReference type="GO" id="GO:0004022">
    <property type="term" value="F:alcohol dehydrogenase (NAD+) activity"/>
    <property type="evidence" value="ECO:0007669"/>
    <property type="project" value="TreeGrafter"/>
</dbReference>
<name>A0A1R3VMZ7_9GAMM</name>
<evidence type="ECO:0000259" key="2">
    <source>
        <dbReference type="Pfam" id="PF00465"/>
    </source>
</evidence>
<evidence type="ECO:0000259" key="3">
    <source>
        <dbReference type="Pfam" id="PF25137"/>
    </source>
</evidence>
<proteinExistence type="predicted"/>
<keyword evidence="5" id="KW-1185">Reference proteome</keyword>
<dbReference type="SUPFAM" id="SSF56796">
    <property type="entry name" value="Dehydroquinate synthase-like"/>
    <property type="match status" value="1"/>
</dbReference>
<accession>A0A1R3VMZ7</accession>
<dbReference type="RefSeq" id="WP_076754426.1">
    <property type="nucleotide sequence ID" value="NZ_CP023018.1"/>
</dbReference>
<evidence type="ECO:0000313" key="5">
    <source>
        <dbReference type="Proteomes" id="UP000223759"/>
    </source>
</evidence>
<dbReference type="EMBL" id="FTPK01000001">
    <property type="protein sequence ID" value="SIT65916.1"/>
    <property type="molecule type" value="Genomic_DNA"/>
</dbReference>
<dbReference type="OrthoDB" id="9815791at2"/>
<reference evidence="4 5" key="1">
    <citation type="submission" date="2017-01" db="EMBL/GenBank/DDBJ databases">
        <authorList>
            <person name="Mah S.A."/>
            <person name="Swanson W.J."/>
            <person name="Moy G.W."/>
            <person name="Vacquier V.D."/>
        </authorList>
    </citation>
    <scope>NUCLEOTIDE SEQUENCE [LARGE SCALE GENOMIC DNA]</scope>
    <source>
        <strain evidence="4 5">M9</strain>
    </source>
</reference>
<dbReference type="GO" id="GO:0046872">
    <property type="term" value="F:metal ion binding"/>
    <property type="evidence" value="ECO:0007669"/>
    <property type="project" value="InterPro"/>
</dbReference>
<gene>
    <name evidence="4" type="ORF">SAMN05216526_0374</name>
</gene>
<dbReference type="Gene3D" id="1.20.1090.10">
    <property type="entry name" value="Dehydroquinate synthase-like - alpha domain"/>
    <property type="match status" value="1"/>
</dbReference>
<evidence type="ECO:0000256" key="1">
    <source>
        <dbReference type="ARBA" id="ARBA00023002"/>
    </source>
</evidence>
<organism evidence="4 5">
    <name type="scientific">Ectothiorhodosinus mongolicus</name>
    <dbReference type="NCBI Taxonomy" id="233100"/>
    <lineage>
        <taxon>Bacteria</taxon>
        <taxon>Pseudomonadati</taxon>
        <taxon>Pseudomonadota</taxon>
        <taxon>Gammaproteobacteria</taxon>
        <taxon>Chromatiales</taxon>
        <taxon>Ectothiorhodospiraceae</taxon>
        <taxon>Ectothiorhodosinus</taxon>
    </lineage>
</organism>
<dbReference type="STRING" id="233100.SAMN05216526_0374"/>
<dbReference type="PANTHER" id="PTHR11496:SF104">
    <property type="entry name" value="3-DEOXY-ALPHA-D-MANNO-OCTULOSONATE 8-OXIDASE"/>
    <property type="match status" value="1"/>
</dbReference>
<evidence type="ECO:0000313" key="4">
    <source>
        <dbReference type="EMBL" id="SIT65916.1"/>
    </source>
</evidence>
<dbReference type="InterPro" id="IPR039697">
    <property type="entry name" value="Alcohol_dehydrogenase_Fe"/>
</dbReference>
<sequence length="355" mass="39521">MYKNLRVVPHMVFGRGSFNQLDDILRAYRTDEGSHVVYLIDAIHEHRPLIHRVPIHKNDLIILVNVDTEPKTSYVDELVQRVNEYSNRPPDAIIGLGGGSTLDLAKAVALMLTNPGSAADYQGWDLVKNPGITHIGIPTLAGTGAEISRTTVLTGPTRKLGINSDFTPFDQIIMDAELVEGVPTDQWFYTGMDCYIHNAEALAGSFINTFAQAYAEKSLDLCRDVYLGDDPEADDKLMVASYFGGMSIAYSQVGVAHALSYGLSFLLGTRHGVGNCIVFDQLDDYYGPYVEEFRRMMDKHNIQLPRGVTKDVDEAGMEKMIDVALGLEPLWQNALGPDWKSIMTREKVRALYERM</sequence>
<dbReference type="Pfam" id="PF25137">
    <property type="entry name" value="ADH_Fe_C"/>
    <property type="match status" value="1"/>
</dbReference>